<keyword evidence="3" id="KW-1185">Reference proteome</keyword>
<protein>
    <submittedName>
        <fullName evidence="2">Uncharacterized protein</fullName>
    </submittedName>
</protein>
<dbReference type="OrthoDB" id="3533997at2759"/>
<evidence type="ECO:0000313" key="3">
    <source>
        <dbReference type="Proteomes" id="UP000297299"/>
    </source>
</evidence>
<comment type="caution">
    <text evidence="2">The sequence shown here is derived from an EMBL/GenBank/DDBJ whole genome shotgun (WGS) entry which is preliminary data.</text>
</comment>
<dbReference type="AlphaFoldDB" id="A0A4Y8DC85"/>
<reference evidence="2 3" key="1">
    <citation type="submission" date="2017-11" db="EMBL/GenBank/DDBJ databases">
        <title>Comparative genomics of Botrytis spp.</title>
        <authorList>
            <person name="Valero-Jimenez C.A."/>
            <person name="Tapia P."/>
            <person name="Veloso J."/>
            <person name="Silva-Moreno E."/>
            <person name="Staats M."/>
            <person name="Valdes J.H."/>
            <person name="Van Kan J.A.L."/>
        </authorList>
    </citation>
    <scope>NUCLEOTIDE SEQUENCE [LARGE SCALE GENOMIC DNA]</scope>
    <source>
        <strain evidence="2 3">MUCL2830</strain>
    </source>
</reference>
<dbReference type="Proteomes" id="UP000297299">
    <property type="component" value="Unassembled WGS sequence"/>
</dbReference>
<evidence type="ECO:0000256" key="1">
    <source>
        <dbReference type="SAM" id="MobiDB-lite"/>
    </source>
</evidence>
<organism evidence="2 3">
    <name type="scientific">Botryotinia calthae</name>
    <dbReference type="NCBI Taxonomy" id="38488"/>
    <lineage>
        <taxon>Eukaryota</taxon>
        <taxon>Fungi</taxon>
        <taxon>Dikarya</taxon>
        <taxon>Ascomycota</taxon>
        <taxon>Pezizomycotina</taxon>
        <taxon>Leotiomycetes</taxon>
        <taxon>Helotiales</taxon>
        <taxon>Sclerotiniaceae</taxon>
        <taxon>Botryotinia</taxon>
    </lineage>
</organism>
<evidence type="ECO:0000313" key="2">
    <source>
        <dbReference type="EMBL" id="TEY79713.1"/>
    </source>
</evidence>
<sequence length="147" mass="16724">MAARRTPGPSVRSPCSTFSAPVSTEQSLPKAYVDFEKEYHQLVIRNKELSDANRKFKCNTSYAPIAVRKMSHRANDALAAENEKLSSAARYTNAMEYAELAVERVIKTRKFADDMENGDYEIPELDLGQRFHVQNVFGRRFGFGAYY</sequence>
<dbReference type="EMBL" id="PHWZ01000042">
    <property type="protein sequence ID" value="TEY79713.1"/>
    <property type="molecule type" value="Genomic_DNA"/>
</dbReference>
<proteinExistence type="predicted"/>
<feature type="region of interest" description="Disordered" evidence="1">
    <location>
        <begin position="1"/>
        <end position="21"/>
    </location>
</feature>
<name>A0A4Y8DC85_9HELO</name>
<accession>A0A4Y8DC85</accession>
<gene>
    <name evidence="2" type="ORF">BOTCAL_0042g00130</name>
</gene>